<protein>
    <recommendedName>
        <fullName evidence="1">PLD phosphodiesterase domain-containing protein</fullName>
    </recommendedName>
</protein>
<evidence type="ECO:0000259" key="1">
    <source>
        <dbReference type="PROSITE" id="PS50035"/>
    </source>
</evidence>
<dbReference type="SUPFAM" id="SSF56024">
    <property type="entry name" value="Phospholipase D/nuclease"/>
    <property type="match status" value="2"/>
</dbReference>
<dbReference type="PANTHER" id="PTHR21248">
    <property type="entry name" value="CARDIOLIPIN SYNTHASE"/>
    <property type="match status" value="1"/>
</dbReference>
<dbReference type="CDD" id="cd09110">
    <property type="entry name" value="PLDc_CLS_1"/>
    <property type="match status" value="1"/>
</dbReference>
<proteinExistence type="predicted"/>
<dbReference type="PANTHER" id="PTHR21248:SF22">
    <property type="entry name" value="PHOSPHOLIPASE D"/>
    <property type="match status" value="1"/>
</dbReference>
<dbReference type="GO" id="GO:0032049">
    <property type="term" value="P:cardiolipin biosynthetic process"/>
    <property type="evidence" value="ECO:0007669"/>
    <property type="project" value="UniProtKB-ARBA"/>
</dbReference>
<dbReference type="InterPro" id="IPR001736">
    <property type="entry name" value="PLipase_D/transphosphatidylase"/>
</dbReference>
<dbReference type="InterPro" id="IPR025202">
    <property type="entry name" value="PLD-like_dom"/>
</dbReference>
<dbReference type="GO" id="GO:0030572">
    <property type="term" value="F:phosphatidyltransferase activity"/>
    <property type="evidence" value="ECO:0007669"/>
    <property type="project" value="UniProtKB-ARBA"/>
</dbReference>
<dbReference type="SMART" id="SM00155">
    <property type="entry name" value="PLDc"/>
    <property type="match status" value="2"/>
</dbReference>
<dbReference type="CDD" id="cd09112">
    <property type="entry name" value="PLDc_CLS_2"/>
    <property type="match status" value="1"/>
</dbReference>
<dbReference type="Pfam" id="PF13091">
    <property type="entry name" value="PLDc_2"/>
    <property type="match status" value="2"/>
</dbReference>
<accession>A0A9D9N9Q4</accession>
<sequence length="346" mass="39874">MRLHEVKTGIDDALEFYYTGRDALNALYGTIEAAETSVLLEFFIIEDDEIGQRFEKLLCAKSKAGVKVLVCYDAFGSSGTGRKFFRRMADSGVRVSKFNPFFSAYGITHLNHRNHRKLAVIDKKVSFVGGVNIADRYFTGGKYALWRDTFCRISGEATAEKLSAIFYNDFNHIYRAGGFIGEEWLMSKLSSARKSVKILTPYFAPSKELYKVLAAACMRGVEIDLMIPYRTDSNILHYCNMASVKHCLGMGMRLHLFYNGFNHSKVLIVDDNIAYVGSANMDNRSLRLDYEIMSEIGNTKYVDLLLKRFFRDLKYCQNLESEEDWKERPKRSRLYERLARLLYRFL</sequence>
<name>A0A9D9N9Q4_9BACT</name>
<organism evidence="2 3">
    <name type="scientific">Candidatus Merdivivens pullistercoris</name>
    <dbReference type="NCBI Taxonomy" id="2840873"/>
    <lineage>
        <taxon>Bacteria</taxon>
        <taxon>Pseudomonadati</taxon>
        <taxon>Bacteroidota</taxon>
        <taxon>Bacteroidia</taxon>
        <taxon>Bacteroidales</taxon>
        <taxon>Muribaculaceae</taxon>
        <taxon>Muribaculaceae incertae sedis</taxon>
        <taxon>Candidatus Merdivivens</taxon>
    </lineage>
</organism>
<feature type="domain" description="PLD phosphodiesterase" evidence="1">
    <location>
        <begin position="258"/>
        <end position="285"/>
    </location>
</feature>
<reference evidence="2" key="1">
    <citation type="submission" date="2020-10" db="EMBL/GenBank/DDBJ databases">
        <authorList>
            <person name="Gilroy R."/>
        </authorList>
    </citation>
    <scope>NUCLEOTIDE SEQUENCE</scope>
    <source>
        <strain evidence="2">10037</strain>
    </source>
</reference>
<dbReference type="Gene3D" id="3.30.870.10">
    <property type="entry name" value="Endonuclease Chain A"/>
    <property type="match status" value="2"/>
</dbReference>
<dbReference type="PROSITE" id="PS50035">
    <property type="entry name" value="PLD"/>
    <property type="match status" value="2"/>
</dbReference>
<reference evidence="2" key="2">
    <citation type="journal article" date="2021" name="PeerJ">
        <title>Extensive microbial diversity within the chicken gut microbiome revealed by metagenomics and culture.</title>
        <authorList>
            <person name="Gilroy R."/>
            <person name="Ravi A."/>
            <person name="Getino M."/>
            <person name="Pursley I."/>
            <person name="Horton D.L."/>
            <person name="Alikhan N.F."/>
            <person name="Baker D."/>
            <person name="Gharbi K."/>
            <person name="Hall N."/>
            <person name="Watson M."/>
            <person name="Adriaenssens E.M."/>
            <person name="Foster-Nyarko E."/>
            <person name="Jarju S."/>
            <person name="Secka A."/>
            <person name="Antonio M."/>
            <person name="Oren A."/>
            <person name="Chaudhuri R.R."/>
            <person name="La Ragione R."/>
            <person name="Hildebrand F."/>
            <person name="Pallen M.J."/>
        </authorList>
    </citation>
    <scope>NUCLEOTIDE SEQUENCE</scope>
    <source>
        <strain evidence="2">10037</strain>
    </source>
</reference>
<dbReference type="EMBL" id="JADIME010000044">
    <property type="protein sequence ID" value="MBO8465245.1"/>
    <property type="molecule type" value="Genomic_DNA"/>
</dbReference>
<evidence type="ECO:0000313" key="3">
    <source>
        <dbReference type="Proteomes" id="UP000823597"/>
    </source>
</evidence>
<gene>
    <name evidence="2" type="ORF">IAB93_04510</name>
</gene>
<evidence type="ECO:0000313" key="2">
    <source>
        <dbReference type="EMBL" id="MBO8465245.1"/>
    </source>
</evidence>
<feature type="domain" description="PLD phosphodiesterase" evidence="1">
    <location>
        <begin position="110"/>
        <end position="137"/>
    </location>
</feature>
<dbReference type="AlphaFoldDB" id="A0A9D9N9Q4"/>
<comment type="caution">
    <text evidence="2">The sequence shown here is derived from an EMBL/GenBank/DDBJ whole genome shotgun (WGS) entry which is preliminary data.</text>
</comment>
<dbReference type="Proteomes" id="UP000823597">
    <property type="component" value="Unassembled WGS sequence"/>
</dbReference>